<dbReference type="Gene3D" id="1.10.10.60">
    <property type="entry name" value="Homeodomain-like"/>
    <property type="match status" value="1"/>
</dbReference>
<dbReference type="Proteomes" id="UP001596203">
    <property type="component" value="Unassembled WGS sequence"/>
</dbReference>
<dbReference type="InterPro" id="IPR009057">
    <property type="entry name" value="Homeodomain-like_sf"/>
</dbReference>
<protein>
    <recommendedName>
        <fullName evidence="3">Transposase IS30-like HTH domain-containing protein</fullName>
    </recommendedName>
</protein>
<name>A0ABW1KKZ2_9ACTN</name>
<comment type="caution">
    <text evidence="1">The sequence shown here is derived from an EMBL/GenBank/DDBJ whole genome shotgun (WGS) entry which is preliminary data.</text>
</comment>
<evidence type="ECO:0000313" key="2">
    <source>
        <dbReference type="Proteomes" id="UP001596203"/>
    </source>
</evidence>
<dbReference type="EMBL" id="JBHSPR010000039">
    <property type="protein sequence ID" value="MFC6021113.1"/>
    <property type="molecule type" value="Genomic_DNA"/>
</dbReference>
<gene>
    <name evidence="1" type="ORF">ACFP2T_33690</name>
</gene>
<dbReference type="SUPFAM" id="SSF46689">
    <property type="entry name" value="Homeodomain-like"/>
    <property type="match status" value="1"/>
</dbReference>
<organism evidence="1 2">
    <name type="scientific">Plantactinospora solaniradicis</name>
    <dbReference type="NCBI Taxonomy" id="1723736"/>
    <lineage>
        <taxon>Bacteria</taxon>
        <taxon>Bacillati</taxon>
        <taxon>Actinomycetota</taxon>
        <taxon>Actinomycetes</taxon>
        <taxon>Micromonosporales</taxon>
        <taxon>Micromonosporaceae</taxon>
        <taxon>Plantactinospora</taxon>
    </lineage>
</organism>
<evidence type="ECO:0008006" key="3">
    <source>
        <dbReference type="Google" id="ProtNLM"/>
    </source>
</evidence>
<proteinExistence type="predicted"/>
<keyword evidence="2" id="KW-1185">Reference proteome</keyword>
<accession>A0ABW1KKZ2</accession>
<evidence type="ECO:0000313" key="1">
    <source>
        <dbReference type="EMBL" id="MFC6021113.1"/>
    </source>
</evidence>
<sequence>MSGRIGTGYRSRQWGTGRHPALEALYLFGGRPTVINADRIRSARDLLPNPDASVASIARLLGVSPGTLYNPVPDSRELRAAGRVRGIGSPSSRVS</sequence>
<reference evidence="2" key="1">
    <citation type="journal article" date="2019" name="Int. J. Syst. Evol. Microbiol.">
        <title>The Global Catalogue of Microorganisms (GCM) 10K type strain sequencing project: providing services to taxonomists for standard genome sequencing and annotation.</title>
        <authorList>
            <consortium name="The Broad Institute Genomics Platform"/>
            <consortium name="The Broad Institute Genome Sequencing Center for Infectious Disease"/>
            <person name="Wu L."/>
            <person name="Ma J."/>
        </authorList>
    </citation>
    <scope>NUCLEOTIDE SEQUENCE [LARGE SCALE GENOMIC DNA]</scope>
    <source>
        <strain evidence="2">ZS-35-S2</strain>
    </source>
</reference>
<dbReference type="RefSeq" id="WP_377428993.1">
    <property type="nucleotide sequence ID" value="NZ_JBHSPR010000039.1"/>
</dbReference>